<gene>
    <name evidence="1" type="ORF">S12H4_36760</name>
</gene>
<accession>X1UN51</accession>
<organism evidence="1">
    <name type="scientific">marine sediment metagenome</name>
    <dbReference type="NCBI Taxonomy" id="412755"/>
    <lineage>
        <taxon>unclassified sequences</taxon>
        <taxon>metagenomes</taxon>
        <taxon>ecological metagenomes</taxon>
    </lineage>
</organism>
<reference evidence="1" key="1">
    <citation type="journal article" date="2014" name="Front. Microbiol.">
        <title>High frequency of phylogenetically diverse reductive dehalogenase-homologous genes in deep subseafloor sedimentary metagenomes.</title>
        <authorList>
            <person name="Kawai M."/>
            <person name="Futagami T."/>
            <person name="Toyoda A."/>
            <person name="Takaki Y."/>
            <person name="Nishi S."/>
            <person name="Hori S."/>
            <person name="Arai W."/>
            <person name="Tsubouchi T."/>
            <person name="Morono Y."/>
            <person name="Uchiyama I."/>
            <person name="Ito T."/>
            <person name="Fujiyama A."/>
            <person name="Inagaki F."/>
            <person name="Takami H."/>
        </authorList>
    </citation>
    <scope>NUCLEOTIDE SEQUENCE</scope>
    <source>
        <strain evidence="1">Expedition CK06-06</strain>
    </source>
</reference>
<comment type="caution">
    <text evidence="1">The sequence shown here is derived from an EMBL/GenBank/DDBJ whole genome shotgun (WGS) entry which is preliminary data.</text>
</comment>
<proteinExistence type="predicted"/>
<name>X1UN51_9ZZZZ</name>
<dbReference type="EMBL" id="BARW01021943">
    <property type="protein sequence ID" value="GAI93784.1"/>
    <property type="molecule type" value="Genomic_DNA"/>
</dbReference>
<evidence type="ECO:0000313" key="1">
    <source>
        <dbReference type="EMBL" id="GAI93784.1"/>
    </source>
</evidence>
<dbReference type="AlphaFoldDB" id="X1UN51"/>
<sequence>MILKLKIKSNNKTKKKQIFVWIEKNKAFKEDVQQLIQFFKDQIQVKKRIGRHIYYKITSDNPAIMLSLLTTVQELIPDIYFNSNQSVDVEEYTQI</sequence>
<evidence type="ECO:0008006" key="2">
    <source>
        <dbReference type="Google" id="ProtNLM"/>
    </source>
</evidence>
<protein>
    <recommendedName>
        <fullName evidence="2">Homing endonuclease LAGLIDADG domain-containing protein</fullName>
    </recommendedName>
</protein>